<gene>
    <name evidence="7" type="ORF">AKJ09_04840</name>
</gene>
<dbReference type="InterPro" id="IPR013324">
    <property type="entry name" value="RNA_pol_sigma_r3/r4-like"/>
</dbReference>
<evidence type="ECO:0000313" key="8">
    <source>
        <dbReference type="Proteomes" id="UP000064967"/>
    </source>
</evidence>
<evidence type="ECO:0000256" key="1">
    <source>
        <dbReference type="ARBA" id="ARBA00010641"/>
    </source>
</evidence>
<evidence type="ECO:0000259" key="6">
    <source>
        <dbReference type="Pfam" id="PF08281"/>
    </source>
</evidence>
<dbReference type="InterPro" id="IPR007627">
    <property type="entry name" value="RNA_pol_sigma70_r2"/>
</dbReference>
<evidence type="ECO:0000256" key="3">
    <source>
        <dbReference type="ARBA" id="ARBA00023082"/>
    </source>
</evidence>
<evidence type="ECO:0000256" key="2">
    <source>
        <dbReference type="ARBA" id="ARBA00023015"/>
    </source>
</evidence>
<dbReference type="GO" id="GO:0016987">
    <property type="term" value="F:sigma factor activity"/>
    <property type="evidence" value="ECO:0007669"/>
    <property type="project" value="UniProtKB-KW"/>
</dbReference>
<dbReference type="PANTHER" id="PTHR43133:SF51">
    <property type="entry name" value="RNA POLYMERASE SIGMA FACTOR"/>
    <property type="match status" value="1"/>
</dbReference>
<dbReference type="InterPro" id="IPR013249">
    <property type="entry name" value="RNA_pol_sigma70_r4_t2"/>
</dbReference>
<name>A0A0K1PXQ8_9BACT</name>
<dbReference type="STRING" id="1391654.AKJ09_04840"/>
<keyword evidence="4" id="KW-0804">Transcription</keyword>
<dbReference type="GO" id="GO:0003677">
    <property type="term" value="F:DNA binding"/>
    <property type="evidence" value="ECO:0007669"/>
    <property type="project" value="InterPro"/>
</dbReference>
<keyword evidence="8" id="KW-1185">Reference proteome</keyword>
<keyword evidence="2" id="KW-0805">Transcription regulation</keyword>
<sequence>MAPARPTVEELFSAHANFVWRNLRRFGVRSADLEDVTHDVFLVAHRKYPDWDGAHERAWLFAIARRCASAYRRRAHRTREIQVDEVPDLGVEGDPSTRAELERLDRALAMLDEDKRNVLLLYETESMSMREVAIALGCLLPTAYARLYAARRELARAFREPR</sequence>
<dbReference type="InterPro" id="IPR036388">
    <property type="entry name" value="WH-like_DNA-bd_sf"/>
</dbReference>
<proteinExistence type="inferred from homology"/>
<dbReference type="NCBIfam" id="TIGR02937">
    <property type="entry name" value="sigma70-ECF"/>
    <property type="match status" value="1"/>
</dbReference>
<evidence type="ECO:0000259" key="5">
    <source>
        <dbReference type="Pfam" id="PF04542"/>
    </source>
</evidence>
<dbReference type="Gene3D" id="1.10.1740.10">
    <property type="match status" value="1"/>
</dbReference>
<dbReference type="GO" id="GO:0006352">
    <property type="term" value="P:DNA-templated transcription initiation"/>
    <property type="evidence" value="ECO:0007669"/>
    <property type="project" value="InterPro"/>
</dbReference>
<comment type="similarity">
    <text evidence="1">Belongs to the sigma-70 factor family. ECF subfamily.</text>
</comment>
<dbReference type="EMBL" id="CP012333">
    <property type="protein sequence ID" value="AKU98176.1"/>
    <property type="molecule type" value="Genomic_DNA"/>
</dbReference>
<dbReference type="PANTHER" id="PTHR43133">
    <property type="entry name" value="RNA POLYMERASE ECF-TYPE SIGMA FACTO"/>
    <property type="match status" value="1"/>
</dbReference>
<dbReference type="Pfam" id="PF04542">
    <property type="entry name" value="Sigma70_r2"/>
    <property type="match status" value="1"/>
</dbReference>
<accession>A0A0K1PXQ8</accession>
<feature type="domain" description="RNA polymerase sigma-70 region 2" evidence="5">
    <location>
        <begin position="11"/>
        <end position="77"/>
    </location>
</feature>
<dbReference type="InterPro" id="IPR014284">
    <property type="entry name" value="RNA_pol_sigma-70_dom"/>
</dbReference>
<keyword evidence="3" id="KW-0731">Sigma factor</keyword>
<organism evidence="7 8">
    <name type="scientific">Labilithrix luteola</name>
    <dbReference type="NCBI Taxonomy" id="1391654"/>
    <lineage>
        <taxon>Bacteria</taxon>
        <taxon>Pseudomonadati</taxon>
        <taxon>Myxococcota</taxon>
        <taxon>Polyangia</taxon>
        <taxon>Polyangiales</taxon>
        <taxon>Labilitrichaceae</taxon>
        <taxon>Labilithrix</taxon>
    </lineage>
</organism>
<dbReference type="SUPFAM" id="SSF88946">
    <property type="entry name" value="Sigma2 domain of RNA polymerase sigma factors"/>
    <property type="match status" value="1"/>
</dbReference>
<protein>
    <submittedName>
        <fullName evidence="7">RNA polymerase sigma factor RpoE</fullName>
    </submittedName>
</protein>
<feature type="domain" description="RNA polymerase sigma factor 70 region 4 type 2" evidence="6">
    <location>
        <begin position="102"/>
        <end position="154"/>
    </location>
</feature>
<dbReference type="Pfam" id="PF08281">
    <property type="entry name" value="Sigma70_r4_2"/>
    <property type="match status" value="1"/>
</dbReference>
<dbReference type="InterPro" id="IPR039425">
    <property type="entry name" value="RNA_pol_sigma-70-like"/>
</dbReference>
<reference evidence="7 8" key="1">
    <citation type="submission" date="2015-08" db="EMBL/GenBank/DDBJ databases">
        <authorList>
            <person name="Babu N.S."/>
            <person name="Beckwith C.J."/>
            <person name="Beseler K.G."/>
            <person name="Brison A."/>
            <person name="Carone J.V."/>
            <person name="Caskin T.P."/>
            <person name="Diamond M."/>
            <person name="Durham M.E."/>
            <person name="Foxe J.M."/>
            <person name="Go M."/>
            <person name="Henderson B.A."/>
            <person name="Jones I.B."/>
            <person name="McGettigan J.A."/>
            <person name="Micheletti S.J."/>
            <person name="Nasrallah M.E."/>
            <person name="Ortiz D."/>
            <person name="Piller C.R."/>
            <person name="Privatt S.R."/>
            <person name="Schneider S.L."/>
            <person name="Sharp S."/>
            <person name="Smith T.C."/>
            <person name="Stanton J.D."/>
            <person name="Ullery H.E."/>
            <person name="Wilson R.J."/>
            <person name="Serrano M.G."/>
            <person name="Buck G."/>
            <person name="Lee V."/>
            <person name="Wang Y."/>
            <person name="Carvalho R."/>
            <person name="Voegtly L."/>
            <person name="Shi R."/>
            <person name="Duckworth R."/>
            <person name="Johnson A."/>
            <person name="Loviza R."/>
            <person name="Walstead R."/>
            <person name="Shah Z."/>
            <person name="Kiflezghi M."/>
            <person name="Wade K."/>
            <person name="Ball S.L."/>
            <person name="Bradley K.W."/>
            <person name="Asai D.J."/>
            <person name="Bowman C.A."/>
            <person name="Russell D.A."/>
            <person name="Pope W.H."/>
            <person name="Jacobs-Sera D."/>
            <person name="Hendrix R.W."/>
            <person name="Hatfull G.F."/>
        </authorList>
    </citation>
    <scope>NUCLEOTIDE SEQUENCE [LARGE SCALE GENOMIC DNA]</scope>
    <source>
        <strain evidence="7 8">DSM 27648</strain>
    </source>
</reference>
<dbReference type="InterPro" id="IPR013325">
    <property type="entry name" value="RNA_pol_sigma_r2"/>
</dbReference>
<dbReference type="KEGG" id="llu:AKJ09_04840"/>
<evidence type="ECO:0000256" key="4">
    <source>
        <dbReference type="ARBA" id="ARBA00023163"/>
    </source>
</evidence>
<dbReference type="Gene3D" id="1.10.10.10">
    <property type="entry name" value="Winged helix-like DNA-binding domain superfamily/Winged helix DNA-binding domain"/>
    <property type="match status" value="1"/>
</dbReference>
<dbReference type="Proteomes" id="UP000064967">
    <property type="component" value="Chromosome"/>
</dbReference>
<evidence type="ECO:0000313" key="7">
    <source>
        <dbReference type="EMBL" id="AKU98176.1"/>
    </source>
</evidence>
<dbReference type="SUPFAM" id="SSF88659">
    <property type="entry name" value="Sigma3 and sigma4 domains of RNA polymerase sigma factors"/>
    <property type="match status" value="1"/>
</dbReference>
<dbReference type="AlphaFoldDB" id="A0A0K1PXQ8"/>